<keyword evidence="4 6" id="KW-0406">Ion transport</keyword>
<dbReference type="PANTHER" id="PTHR10137:SF0">
    <property type="entry name" value="V-TYPE PROTON ATPASE SUBUNIT C"/>
    <property type="match status" value="1"/>
</dbReference>
<dbReference type="Gene3D" id="3.30.70.100">
    <property type="match status" value="1"/>
</dbReference>
<dbReference type="GO" id="GO:0000221">
    <property type="term" value="C:vacuolar proton-transporting V-type ATPase, V1 domain"/>
    <property type="evidence" value="ECO:0007669"/>
    <property type="project" value="TreeGrafter"/>
</dbReference>
<reference evidence="8" key="1">
    <citation type="journal article" date="2017" name="Nat. Ecol. Evol.">
        <title>Genome expansion and lineage-specific genetic innovations in the forest pathogenic fungi Armillaria.</title>
        <authorList>
            <person name="Sipos G."/>
            <person name="Prasanna A.N."/>
            <person name="Walter M.C."/>
            <person name="O'Connor E."/>
            <person name="Balint B."/>
            <person name="Krizsan K."/>
            <person name="Kiss B."/>
            <person name="Hess J."/>
            <person name="Varga T."/>
            <person name="Slot J."/>
            <person name="Riley R."/>
            <person name="Boka B."/>
            <person name="Rigling D."/>
            <person name="Barry K."/>
            <person name="Lee J."/>
            <person name="Mihaltcheva S."/>
            <person name="LaButti K."/>
            <person name="Lipzen A."/>
            <person name="Waldron R."/>
            <person name="Moloney N.M."/>
            <person name="Sperisen C."/>
            <person name="Kredics L."/>
            <person name="Vagvoelgyi C."/>
            <person name="Patrignani A."/>
            <person name="Fitzpatrick D."/>
            <person name="Nagy I."/>
            <person name="Doyle S."/>
            <person name="Anderson J.B."/>
            <person name="Grigoriev I.V."/>
            <person name="Gueldener U."/>
            <person name="Muensterkoetter M."/>
            <person name="Nagy L.G."/>
        </authorList>
    </citation>
    <scope>NUCLEOTIDE SEQUENCE [LARGE SCALE GENOMIC DNA]</scope>
    <source>
        <strain evidence="8">28-4</strain>
    </source>
</reference>
<keyword evidence="2 6" id="KW-0813">Transport</keyword>
<dbReference type="SUPFAM" id="SSF118203">
    <property type="entry name" value="Vacuolar ATP synthase subunit C"/>
    <property type="match status" value="1"/>
</dbReference>
<dbReference type="PANTHER" id="PTHR10137">
    <property type="entry name" value="V-TYPE PROTON ATPASE SUBUNIT C"/>
    <property type="match status" value="1"/>
</dbReference>
<dbReference type="InterPro" id="IPR004907">
    <property type="entry name" value="ATPase_V1-cplx_csu"/>
</dbReference>
<dbReference type="Pfam" id="PF03223">
    <property type="entry name" value="V-ATPase_C"/>
    <property type="match status" value="1"/>
</dbReference>
<evidence type="ECO:0000256" key="6">
    <source>
        <dbReference type="RuleBase" id="RU364010"/>
    </source>
</evidence>
<organism evidence="7 8">
    <name type="scientific">Armillaria solidipes</name>
    <dbReference type="NCBI Taxonomy" id="1076256"/>
    <lineage>
        <taxon>Eukaryota</taxon>
        <taxon>Fungi</taxon>
        <taxon>Dikarya</taxon>
        <taxon>Basidiomycota</taxon>
        <taxon>Agaricomycotina</taxon>
        <taxon>Agaricomycetes</taxon>
        <taxon>Agaricomycetidae</taxon>
        <taxon>Agaricales</taxon>
        <taxon>Marasmiineae</taxon>
        <taxon>Physalacriaceae</taxon>
        <taxon>Armillaria</taxon>
    </lineage>
</organism>
<evidence type="ECO:0000256" key="2">
    <source>
        <dbReference type="ARBA" id="ARBA00022448"/>
    </source>
</evidence>
<evidence type="ECO:0000256" key="1">
    <source>
        <dbReference type="ARBA" id="ARBA00006138"/>
    </source>
</evidence>
<dbReference type="Gene3D" id="3.30.70.1180">
    <property type="entry name" value="Vacuolar atp synthase subunit c, domain 1"/>
    <property type="match status" value="1"/>
</dbReference>
<comment type="similarity">
    <text evidence="1 6">Belongs to the V-ATPase C subunit family.</text>
</comment>
<accession>A0A2H3C578</accession>
<evidence type="ECO:0000256" key="3">
    <source>
        <dbReference type="ARBA" id="ARBA00022781"/>
    </source>
</evidence>
<dbReference type="FunFam" id="3.30.70.100:FF:000002">
    <property type="entry name" value="V-type proton ATPase subunit C"/>
    <property type="match status" value="1"/>
</dbReference>
<sequence>MNSLFALRGLFGINQEASSKETGVFDCKISRNWGGDKTKGATLKEEANVREKGTRKVLFSSKLKSILTRSKEGFAFKQNQRYQHCNGCCYISGHELRLRPRHVLVMPSDQSTWLISIPLNGDSEGVHQEITHKVIQQLRTYPPNSISQFSIPSFKTGTLDSLIALSEDLPKQETYFTATVAKVVDTLRNLLNNDPSRLAQHILVDERSVDSYVLNNWKWNEGRYGVQKGLREMVDTLNKEMSSIDNSMRAKLTSYNLVKGSLVQMQRKKTGNLSVRSLVDVVSKEDFIGDSEYLETLLVAVPKNLVKDWNSRYERLASMVVPRSAQSIASDDEYTLYSVVVFRRVHDDFVQKCRENKFIVRDFVYSEEDIGNQRQELQTTDTTEKELWTELLHLSRTNFSESFQLLVHLKVIRLFVESVLRYGLPANYTGLAIKPDAKSAKKLFGILQSHFSYLGSRASGAQSKAKTSEDFVGEYQSLMEQDFFDFVMYEVPWIVN</sequence>
<name>A0A2H3C578_9AGAR</name>
<proteinExistence type="inferred from homology"/>
<comment type="function">
    <text evidence="5">Subunit of the V1 complex of vacuolar(H+)-ATPase (V-ATPase), a multisubunit enzyme composed of a peripheral complex (V1) that hydrolyzes ATP and a membrane integral complex (V0) that translocates protons. V-ATPase is responsible for acidifying and maintaining the pH of intracellular compartments. Subunit C is necessary for the assembly of the catalytic sector of the enzyme and is likely to have a specific function in its catalytic activity. Reversibly leaves the enzyme after glucose depletion, causing the catalytic subcomplex V1 to detach from the V0 section.</text>
</comment>
<evidence type="ECO:0000256" key="4">
    <source>
        <dbReference type="ARBA" id="ARBA00023065"/>
    </source>
</evidence>
<dbReference type="CDD" id="cd14785">
    <property type="entry name" value="V-ATPase_C"/>
    <property type="match status" value="1"/>
</dbReference>
<comment type="subunit">
    <text evidence="6">V-ATPase is a heteromultimeric enzyme composed of a peripheral catalytic V1 complex (components A to H) attached to an integral membrane V0 proton pore complex.</text>
</comment>
<keyword evidence="3 6" id="KW-0375">Hydrogen ion transport</keyword>
<keyword evidence="8" id="KW-1185">Reference proteome</keyword>
<dbReference type="Proteomes" id="UP000218334">
    <property type="component" value="Unassembled WGS sequence"/>
</dbReference>
<evidence type="ECO:0000313" key="8">
    <source>
        <dbReference type="Proteomes" id="UP000218334"/>
    </source>
</evidence>
<evidence type="ECO:0000256" key="5">
    <source>
        <dbReference type="ARBA" id="ARBA00053565"/>
    </source>
</evidence>
<dbReference type="GO" id="GO:0046961">
    <property type="term" value="F:proton-transporting ATPase activity, rotational mechanism"/>
    <property type="evidence" value="ECO:0007669"/>
    <property type="project" value="InterPro"/>
</dbReference>
<dbReference type="EMBL" id="KZ293416">
    <property type="protein sequence ID" value="PBK77050.1"/>
    <property type="molecule type" value="Genomic_DNA"/>
</dbReference>
<comment type="function">
    <text evidence="6">Subunit of the V1 complex of vacuolar(H+)-ATPase (V-ATPase), a multisubunit enzyme composed of a peripheral complex (V1) that hydrolyzes ATP and a membrane integral complex (V0) that translocates protons. V-ATPase is responsible for acidifying and maintaining the pH of intracellular compartments and in some cell types, is targeted to the plasma membrane, where it is responsible for acidifying the extracellular environment. Subunit C is necessary for the assembly of the catalytic sector of the enzyme and is likely to have a specific function in its catalytic activity.</text>
</comment>
<dbReference type="InterPro" id="IPR036132">
    <property type="entry name" value="Vac_ATP_synth_c_sf"/>
</dbReference>
<dbReference type="AlphaFoldDB" id="A0A2H3C578"/>
<dbReference type="STRING" id="1076256.A0A2H3C578"/>
<protein>
    <recommendedName>
        <fullName evidence="6">V-type proton ATPase subunit C</fullName>
    </recommendedName>
</protein>
<gene>
    <name evidence="7" type="ORF">ARMSODRAFT_948937</name>
</gene>
<dbReference type="Gene3D" id="1.20.1460.10">
    <property type="entry name" value="subunit c (vma5p) of the yeast v-atpase, domain 2"/>
    <property type="match status" value="1"/>
</dbReference>
<evidence type="ECO:0000313" key="7">
    <source>
        <dbReference type="EMBL" id="PBK77050.1"/>
    </source>
</evidence>